<protein>
    <submittedName>
        <fullName evidence="2">LPXTG cell wall anchor domain-containing protein</fullName>
    </submittedName>
</protein>
<dbReference type="NCBIfam" id="TIGR01167">
    <property type="entry name" value="LPXTG_anchor"/>
    <property type="match status" value="1"/>
</dbReference>
<proteinExistence type="predicted"/>
<sequence>MSFGTWIAIAVALFAAIFFSRKKKSK</sequence>
<gene>
    <name evidence="2" type="ORF">PB01_14950</name>
</gene>
<evidence type="ECO:0000256" key="1">
    <source>
        <dbReference type="SAM" id="Phobius"/>
    </source>
</evidence>
<dbReference type="AlphaFoldDB" id="A0A5J6SUU9"/>
<dbReference type="Proteomes" id="UP000325517">
    <property type="component" value="Chromosome"/>
</dbReference>
<evidence type="ECO:0000313" key="3">
    <source>
        <dbReference type="Proteomes" id="UP000325517"/>
    </source>
</evidence>
<keyword evidence="3" id="KW-1185">Reference proteome</keyword>
<accession>A0A5J6SUU9</accession>
<keyword evidence="1" id="KW-0472">Membrane</keyword>
<keyword evidence="1" id="KW-0812">Transmembrane</keyword>
<feature type="transmembrane region" description="Helical" evidence="1">
    <location>
        <begin position="6"/>
        <end position="21"/>
    </location>
</feature>
<keyword evidence="1" id="KW-1133">Transmembrane helix</keyword>
<name>A0A5J6SUU9_9BACI</name>
<organism evidence="2 3">
    <name type="scientific">Psychrobacillus glaciei</name>
    <dbReference type="NCBI Taxonomy" id="2283160"/>
    <lineage>
        <taxon>Bacteria</taxon>
        <taxon>Bacillati</taxon>
        <taxon>Bacillota</taxon>
        <taxon>Bacilli</taxon>
        <taxon>Bacillales</taxon>
        <taxon>Bacillaceae</taxon>
        <taxon>Psychrobacillus</taxon>
    </lineage>
</organism>
<dbReference type="EMBL" id="CP031223">
    <property type="protein sequence ID" value="QFG00018.1"/>
    <property type="molecule type" value="Genomic_DNA"/>
</dbReference>
<dbReference type="KEGG" id="psyo:PB01_14950"/>
<reference evidence="2 3" key="1">
    <citation type="submission" date="2018-07" db="EMBL/GenBank/DDBJ databases">
        <title>Complete genome sequence of Psychrobacillus sp. PB01, isolated from iceberg, and comparative genome analysis of Psychrobacillus strains.</title>
        <authorList>
            <person name="Lee P.C."/>
        </authorList>
    </citation>
    <scope>NUCLEOTIDE SEQUENCE [LARGE SCALE GENOMIC DNA]</scope>
    <source>
        <strain evidence="2 3">PB01</strain>
    </source>
</reference>
<evidence type="ECO:0000313" key="2">
    <source>
        <dbReference type="EMBL" id="QFG00018.1"/>
    </source>
</evidence>